<comment type="caution">
    <text evidence="8">The sequence shown here is derived from an EMBL/GenBank/DDBJ whole genome shotgun (WGS) entry which is preliminary data.</text>
</comment>
<dbReference type="InterPro" id="IPR044068">
    <property type="entry name" value="CB"/>
</dbReference>
<dbReference type="PROSITE" id="PS51900">
    <property type="entry name" value="CB"/>
    <property type="match status" value="1"/>
</dbReference>
<evidence type="ECO:0000259" key="7">
    <source>
        <dbReference type="PROSITE" id="PS51900"/>
    </source>
</evidence>
<evidence type="ECO:0000256" key="3">
    <source>
        <dbReference type="ARBA" id="ARBA00023125"/>
    </source>
</evidence>
<evidence type="ECO:0000259" key="6">
    <source>
        <dbReference type="PROSITE" id="PS51898"/>
    </source>
</evidence>
<dbReference type="EMBL" id="JAJNAG010000050">
    <property type="protein sequence ID" value="MCD1127362.1"/>
    <property type="molecule type" value="Genomic_DNA"/>
</dbReference>
<dbReference type="InterPro" id="IPR013762">
    <property type="entry name" value="Integrase-like_cat_sf"/>
</dbReference>
<dbReference type="InterPro" id="IPR004107">
    <property type="entry name" value="Integrase_SAM-like_N"/>
</dbReference>
<dbReference type="GO" id="GO:0003677">
    <property type="term" value="F:DNA binding"/>
    <property type="evidence" value="ECO:0007669"/>
    <property type="project" value="UniProtKB-UniRule"/>
</dbReference>
<evidence type="ECO:0000313" key="9">
    <source>
        <dbReference type="Proteomes" id="UP001139171"/>
    </source>
</evidence>
<dbReference type="GO" id="GO:0015074">
    <property type="term" value="P:DNA integration"/>
    <property type="evidence" value="ECO:0007669"/>
    <property type="project" value="UniProtKB-KW"/>
</dbReference>
<feature type="domain" description="Tyr recombinase" evidence="6">
    <location>
        <begin position="101"/>
        <end position="277"/>
    </location>
</feature>
<dbReference type="InterPro" id="IPR002104">
    <property type="entry name" value="Integrase_catalytic"/>
</dbReference>
<keyword evidence="9" id="KW-1185">Reference proteome</keyword>
<dbReference type="Gene3D" id="1.10.150.130">
    <property type="match status" value="1"/>
</dbReference>
<dbReference type="PANTHER" id="PTHR30629:SF2">
    <property type="entry name" value="PROPHAGE INTEGRASE INTS-RELATED"/>
    <property type="match status" value="1"/>
</dbReference>
<evidence type="ECO:0000256" key="5">
    <source>
        <dbReference type="PROSITE-ProRule" id="PRU01248"/>
    </source>
</evidence>
<dbReference type="Proteomes" id="UP001139171">
    <property type="component" value="Unassembled WGS sequence"/>
</dbReference>
<comment type="similarity">
    <text evidence="1">Belongs to the 'phage' integrase family.</text>
</comment>
<dbReference type="Pfam" id="PF14659">
    <property type="entry name" value="Phage_int_SAM_3"/>
    <property type="match status" value="1"/>
</dbReference>
<protein>
    <submittedName>
        <fullName evidence="8">Site-specific integrase</fullName>
    </submittedName>
</protein>
<evidence type="ECO:0000256" key="4">
    <source>
        <dbReference type="ARBA" id="ARBA00023172"/>
    </source>
</evidence>
<dbReference type="SUPFAM" id="SSF56349">
    <property type="entry name" value="DNA breaking-rejoining enzymes"/>
    <property type="match status" value="1"/>
</dbReference>
<dbReference type="InterPro" id="IPR050808">
    <property type="entry name" value="Phage_Integrase"/>
</dbReference>
<proteinExistence type="inferred from homology"/>
<name>A0A9X1N0Z2_9GAMM</name>
<keyword evidence="2" id="KW-0229">DNA integration</keyword>
<gene>
    <name evidence="8" type="ORF">LPW36_15405</name>
</gene>
<dbReference type="RefSeq" id="WP_230611071.1">
    <property type="nucleotide sequence ID" value="NZ_JAJNAG010000050.1"/>
</dbReference>
<dbReference type="InterPro" id="IPR010998">
    <property type="entry name" value="Integrase_recombinase_N"/>
</dbReference>
<evidence type="ECO:0000313" key="8">
    <source>
        <dbReference type="EMBL" id="MCD1127362.1"/>
    </source>
</evidence>
<dbReference type="Gene3D" id="1.10.443.10">
    <property type="entry name" value="Intergrase catalytic core"/>
    <property type="match status" value="1"/>
</dbReference>
<accession>A0A9X1N0Z2</accession>
<dbReference type="PANTHER" id="PTHR30629">
    <property type="entry name" value="PROPHAGE INTEGRASE"/>
    <property type="match status" value="1"/>
</dbReference>
<evidence type="ECO:0000256" key="2">
    <source>
        <dbReference type="ARBA" id="ARBA00022908"/>
    </source>
</evidence>
<organism evidence="8 9">
    <name type="scientific">Limnobaculum eriocheiris</name>
    <dbReference type="NCBI Taxonomy" id="2897391"/>
    <lineage>
        <taxon>Bacteria</taxon>
        <taxon>Pseudomonadati</taxon>
        <taxon>Pseudomonadota</taxon>
        <taxon>Gammaproteobacteria</taxon>
        <taxon>Enterobacterales</taxon>
        <taxon>Budviciaceae</taxon>
        <taxon>Limnobaculum</taxon>
    </lineage>
</organism>
<sequence>MTTIADLCHAYTMYSKEYKKSYRSDCSKFNKYIIPQLGNMKIVEVTRNDLQHYINGLTHLQRATRNRHIAIIKALFTFAREQEYIEKSPAAGMRAYKEPASLRKAMEPEEFAKFIRVLKNEILVEPRDTLSLIMLLAFSGLRLGEARSALMQDVDFKKSTLFLRDTKSGDSRLVPLCGEAKEIILMQKNKYGSNGLIFRSKSGGMATEPRRLMTALCEKAGIDKYTPHSLRYTAGSAMLAATRDLYAVKRFLGHKNIKTTEIYAQYFGGQQHADVERAMALMLKG</sequence>
<keyword evidence="4" id="KW-0233">DNA recombination</keyword>
<dbReference type="Pfam" id="PF00589">
    <property type="entry name" value="Phage_integrase"/>
    <property type="match status" value="1"/>
</dbReference>
<evidence type="ECO:0000256" key="1">
    <source>
        <dbReference type="ARBA" id="ARBA00008857"/>
    </source>
</evidence>
<keyword evidence="3 5" id="KW-0238">DNA-binding</keyword>
<dbReference type="InterPro" id="IPR011010">
    <property type="entry name" value="DNA_brk_join_enz"/>
</dbReference>
<reference evidence="8" key="1">
    <citation type="submission" date="2021-11" db="EMBL/GenBank/DDBJ databases">
        <title>Jinshanibacter sp. isolated from one year old Eriocheir sinensis.</title>
        <authorList>
            <person name="Li J.-Y."/>
            <person name="He W."/>
            <person name="Gao T.-H."/>
        </authorList>
    </citation>
    <scope>NUCLEOTIDE SEQUENCE</scope>
    <source>
        <strain evidence="8">LJY008</strain>
    </source>
</reference>
<dbReference type="GO" id="GO:0006310">
    <property type="term" value="P:DNA recombination"/>
    <property type="evidence" value="ECO:0007669"/>
    <property type="project" value="UniProtKB-KW"/>
</dbReference>
<dbReference type="AlphaFoldDB" id="A0A9X1N0Z2"/>
<dbReference type="PROSITE" id="PS51898">
    <property type="entry name" value="TYR_RECOMBINASE"/>
    <property type="match status" value="1"/>
</dbReference>
<feature type="domain" description="Core-binding (CB)" evidence="7">
    <location>
        <begin position="1"/>
        <end position="80"/>
    </location>
</feature>
<dbReference type="CDD" id="cd00796">
    <property type="entry name" value="INT_Rci_Hp1_C"/>
    <property type="match status" value="1"/>
</dbReference>